<dbReference type="SUPFAM" id="SSF82153">
    <property type="entry name" value="FAS1 domain"/>
    <property type="match status" value="2"/>
</dbReference>
<dbReference type="Pfam" id="PF02469">
    <property type="entry name" value="Fasciclin"/>
    <property type="match status" value="2"/>
</dbReference>
<dbReference type="PANTHER" id="PTHR10900">
    <property type="entry name" value="PERIOSTIN-RELATED"/>
    <property type="match status" value="1"/>
</dbReference>
<evidence type="ECO:0000256" key="1">
    <source>
        <dbReference type="SAM" id="SignalP"/>
    </source>
</evidence>
<reference evidence="3 4" key="1">
    <citation type="submission" date="2021-12" db="EMBL/GenBank/DDBJ databases">
        <title>Genome sequencing of bacteria with rrn-lacking chromosome and rrn-plasmid.</title>
        <authorList>
            <person name="Anda M."/>
            <person name="Iwasaki W."/>
        </authorList>
    </citation>
    <scope>NUCLEOTIDE SEQUENCE [LARGE SCALE GENOMIC DNA]</scope>
    <source>
        <strain evidence="3 4">DSM 100852</strain>
        <plasmid evidence="3 4">pFA5</plasmid>
    </source>
</reference>
<dbReference type="InterPro" id="IPR000782">
    <property type="entry name" value="FAS1_domain"/>
</dbReference>
<feature type="chain" id="PRO_5043426144" description="FAS1 domain-containing protein" evidence="1">
    <location>
        <begin position="29"/>
        <end position="504"/>
    </location>
</feature>
<keyword evidence="4" id="KW-1185">Reference proteome</keyword>
<proteinExistence type="predicted"/>
<name>A0AAU9CKU5_9BACT</name>
<dbReference type="EMBL" id="AP025319">
    <property type="protein sequence ID" value="BDD12651.1"/>
    <property type="molecule type" value="Genomic_DNA"/>
</dbReference>
<dbReference type="InterPro" id="IPR036378">
    <property type="entry name" value="FAS1_dom_sf"/>
</dbReference>
<dbReference type="RefSeq" id="WP_338395797.1">
    <property type="nucleotide sequence ID" value="NZ_AP025319.1"/>
</dbReference>
<accession>A0AAU9CKU5</accession>
<evidence type="ECO:0000313" key="3">
    <source>
        <dbReference type="EMBL" id="BDD12651.1"/>
    </source>
</evidence>
<keyword evidence="3" id="KW-0614">Plasmid</keyword>
<evidence type="ECO:0000259" key="2">
    <source>
        <dbReference type="PROSITE" id="PS50213"/>
    </source>
</evidence>
<sequence length="504" mass="56737">MKDLIQFIFNIKRRVFAVGLLLAAVSLASCDEDDDDKIFKEAEYLTAIEAMESDPDGRFDMWLQLIQASDFYGLLNARGDYTFFGVVNEGVQEYLSQTGASDIGSLEKDFVNKLVKNHTVMSSYASFTMDPGPLGDTTMNGNYLTILFGEGGLKNLKVNQKSLIVQPDTRCSNGYLHVIDNVISPIGAGAYKTMAELGKFGIFNEAVSMAGLADTLELATTAEGKGVYFTLFAETDEVFKAEGINSAQELATKLEAGSDYTSRDNALNRFVRYHIMTGKRYSNRLKSHTYLTVGNTMVRLEKTNGGFYVNPEHDDFGELLLDKSNLLDVFNMDFQSTNATIHALKKVMYFYDPEPQVIFDDVCDVPELQTKRWTGNFLVRVNEIERWKGKGYEEFAYRNYGGQGLYENDNVQCMNAYSGWFEYTTTPIVRGKYKISATFSGAGSDVTAHVYVDGVKCKTPLYDQEREYQLGEFEFKENGPHVIRLESLIGGRLYLDRFKFTPVK</sequence>
<dbReference type="Proteomes" id="UP001348817">
    <property type="component" value="Plasmid pFA5"/>
</dbReference>
<dbReference type="AlphaFoldDB" id="A0AAU9CKU5"/>
<protein>
    <recommendedName>
        <fullName evidence="2">FAS1 domain-containing protein</fullName>
    </recommendedName>
</protein>
<gene>
    <name evidence="3" type="ORF">FUAX_50830</name>
</gene>
<dbReference type="Gene3D" id="2.30.180.10">
    <property type="entry name" value="FAS1 domain"/>
    <property type="match status" value="2"/>
</dbReference>
<dbReference type="SMART" id="SM00554">
    <property type="entry name" value="FAS1"/>
    <property type="match status" value="2"/>
</dbReference>
<dbReference type="PROSITE" id="PS50213">
    <property type="entry name" value="FAS1"/>
    <property type="match status" value="2"/>
</dbReference>
<organism evidence="3 4">
    <name type="scientific">Fulvitalea axinellae</name>
    <dbReference type="NCBI Taxonomy" id="1182444"/>
    <lineage>
        <taxon>Bacteria</taxon>
        <taxon>Pseudomonadati</taxon>
        <taxon>Bacteroidota</taxon>
        <taxon>Cytophagia</taxon>
        <taxon>Cytophagales</taxon>
        <taxon>Persicobacteraceae</taxon>
        <taxon>Fulvitalea</taxon>
    </lineage>
</organism>
<feature type="domain" description="FAS1" evidence="2">
    <location>
        <begin position="46"/>
        <end position="183"/>
    </location>
</feature>
<geneLocation type="plasmid" evidence="3 4">
    <name>pFA5</name>
</geneLocation>
<dbReference type="KEGG" id="fax:FUAX_50830"/>
<feature type="signal peptide" evidence="1">
    <location>
        <begin position="1"/>
        <end position="28"/>
    </location>
</feature>
<evidence type="ECO:0000313" key="4">
    <source>
        <dbReference type="Proteomes" id="UP001348817"/>
    </source>
</evidence>
<dbReference type="InterPro" id="IPR050904">
    <property type="entry name" value="Adhesion/Biosynth-related"/>
</dbReference>
<dbReference type="PROSITE" id="PS51257">
    <property type="entry name" value="PROKAR_LIPOPROTEIN"/>
    <property type="match status" value="1"/>
</dbReference>
<feature type="domain" description="FAS1" evidence="2">
    <location>
        <begin position="187"/>
        <end position="348"/>
    </location>
</feature>
<keyword evidence="1" id="KW-0732">Signal</keyword>
<dbReference type="PANTHER" id="PTHR10900:SF77">
    <property type="entry name" value="FI19380P1"/>
    <property type="match status" value="1"/>
</dbReference>